<name>A0ABV5HGZ8_9VIBR</name>
<comment type="caution">
    <text evidence="1">The sequence shown here is derived from an EMBL/GenBank/DDBJ whole genome shotgun (WGS) entry which is preliminary data.</text>
</comment>
<reference evidence="1 2" key="1">
    <citation type="submission" date="2024-09" db="EMBL/GenBank/DDBJ databases">
        <authorList>
            <person name="Sun Q."/>
            <person name="Mori K."/>
        </authorList>
    </citation>
    <scope>NUCLEOTIDE SEQUENCE [LARGE SCALE GENOMIC DNA]</scope>
    <source>
        <strain evidence="1 2">CECT 8064</strain>
    </source>
</reference>
<gene>
    <name evidence="1" type="ORF">ACFFUV_00750</name>
</gene>
<dbReference type="Proteomes" id="UP001589645">
    <property type="component" value="Unassembled WGS sequence"/>
</dbReference>
<dbReference type="RefSeq" id="WP_390189016.1">
    <property type="nucleotide sequence ID" value="NZ_JBHMEP010000001.1"/>
</dbReference>
<evidence type="ECO:0000313" key="2">
    <source>
        <dbReference type="Proteomes" id="UP001589645"/>
    </source>
</evidence>
<evidence type="ECO:0000313" key="1">
    <source>
        <dbReference type="EMBL" id="MFB9133496.1"/>
    </source>
</evidence>
<protein>
    <submittedName>
        <fullName evidence="1">Uncharacterized protein</fullName>
    </submittedName>
</protein>
<dbReference type="EMBL" id="JBHMEP010000001">
    <property type="protein sequence ID" value="MFB9133496.1"/>
    <property type="molecule type" value="Genomic_DNA"/>
</dbReference>
<keyword evidence="2" id="KW-1185">Reference proteome</keyword>
<accession>A0ABV5HGZ8</accession>
<sequence>MIDLLIEYDDQRQEFFLQFSGISVVFNDVRIDTECNTIELMFGTVCVVTFHRWSALYSVSLLDALRKAKGSEVISEVVI</sequence>
<proteinExistence type="predicted"/>
<organism evidence="1 2">
    <name type="scientific">Vibrio olivae</name>
    <dbReference type="NCBI Taxonomy" id="1243002"/>
    <lineage>
        <taxon>Bacteria</taxon>
        <taxon>Pseudomonadati</taxon>
        <taxon>Pseudomonadota</taxon>
        <taxon>Gammaproteobacteria</taxon>
        <taxon>Vibrionales</taxon>
        <taxon>Vibrionaceae</taxon>
        <taxon>Vibrio</taxon>
    </lineage>
</organism>